<keyword evidence="3" id="KW-1185">Reference proteome</keyword>
<protein>
    <recommendedName>
        <fullName evidence="4">Sporulation and spore germination</fullName>
    </recommendedName>
</protein>
<keyword evidence="1" id="KW-0732">Signal</keyword>
<dbReference type="OrthoDB" id="4331879at2"/>
<proteinExistence type="predicted"/>
<organism evidence="2 3">
    <name type="scientific">Streptomyces indicus</name>
    <dbReference type="NCBI Taxonomy" id="417292"/>
    <lineage>
        <taxon>Bacteria</taxon>
        <taxon>Bacillati</taxon>
        <taxon>Actinomycetota</taxon>
        <taxon>Actinomycetes</taxon>
        <taxon>Kitasatosporales</taxon>
        <taxon>Streptomycetaceae</taxon>
        <taxon>Streptomyces</taxon>
    </lineage>
</organism>
<evidence type="ECO:0000313" key="3">
    <source>
        <dbReference type="Proteomes" id="UP000199155"/>
    </source>
</evidence>
<dbReference type="RefSeq" id="WP_093611865.1">
    <property type="nucleotide sequence ID" value="NZ_FNFF01000007.1"/>
</dbReference>
<reference evidence="2 3" key="1">
    <citation type="submission" date="2016-10" db="EMBL/GenBank/DDBJ databases">
        <authorList>
            <person name="de Groot N.N."/>
        </authorList>
    </citation>
    <scope>NUCLEOTIDE SEQUENCE [LARGE SCALE GENOMIC DNA]</scope>
    <source>
        <strain evidence="2 3">CGMCC 4.5727</strain>
    </source>
</reference>
<evidence type="ECO:0008006" key="4">
    <source>
        <dbReference type="Google" id="ProtNLM"/>
    </source>
</evidence>
<evidence type="ECO:0000256" key="1">
    <source>
        <dbReference type="SAM" id="SignalP"/>
    </source>
</evidence>
<gene>
    <name evidence="2" type="ORF">SAMN05421806_107167</name>
</gene>
<dbReference type="PROSITE" id="PS51257">
    <property type="entry name" value="PROKAR_LIPOPROTEIN"/>
    <property type="match status" value="1"/>
</dbReference>
<sequence>MRRRGAAVALLAAGLLAGLSGCGIRATEVPTEFGTAPSRVPCTRSAPDVSAQSAAGLPVQVFLICGSQLVSVDRSVTLADGRSANDRVDLAQALLDELRELPSGAEDKAGFSSDVRSALTVRGPQRGDPERALRLSTPPERLSAFARAQVVCTLVHGVGAGEEAVLLGGTQEDSALRSYRCTDEVRARPEVVPVPSGSVG</sequence>
<dbReference type="STRING" id="417292.SAMN05421806_107167"/>
<dbReference type="Proteomes" id="UP000199155">
    <property type="component" value="Unassembled WGS sequence"/>
</dbReference>
<accession>A0A1G9BQK3</accession>
<feature type="chain" id="PRO_5011684185" description="Sporulation and spore germination" evidence="1">
    <location>
        <begin position="27"/>
        <end position="200"/>
    </location>
</feature>
<dbReference type="EMBL" id="FNFF01000007">
    <property type="protein sequence ID" value="SDK41205.1"/>
    <property type="molecule type" value="Genomic_DNA"/>
</dbReference>
<feature type="signal peptide" evidence="1">
    <location>
        <begin position="1"/>
        <end position="26"/>
    </location>
</feature>
<name>A0A1G9BQK3_9ACTN</name>
<dbReference type="AlphaFoldDB" id="A0A1G9BQK3"/>
<evidence type="ECO:0000313" key="2">
    <source>
        <dbReference type="EMBL" id="SDK41205.1"/>
    </source>
</evidence>